<keyword evidence="1" id="KW-0472">Membrane</keyword>
<protein>
    <recommendedName>
        <fullName evidence="4">DUF2550 domain-containing protein</fullName>
    </recommendedName>
</protein>
<dbReference type="eggNOG" id="ENOG502ZRQV">
    <property type="taxonomic scope" value="Bacteria"/>
</dbReference>
<evidence type="ECO:0000313" key="2">
    <source>
        <dbReference type="EMBL" id="EFQ83971.1"/>
    </source>
</evidence>
<gene>
    <name evidence="2" type="ORF">HMPREF0063_10687</name>
</gene>
<dbReference type="AlphaFoldDB" id="E2S9P7"/>
<keyword evidence="1" id="KW-1133">Transmembrane helix</keyword>
<dbReference type="EMBL" id="ACLF03000003">
    <property type="protein sequence ID" value="EFQ83971.1"/>
    <property type="molecule type" value="Genomic_DNA"/>
</dbReference>
<dbReference type="Proteomes" id="UP000003111">
    <property type="component" value="Unassembled WGS sequence"/>
</dbReference>
<evidence type="ECO:0008006" key="4">
    <source>
        <dbReference type="Google" id="ProtNLM"/>
    </source>
</evidence>
<reference evidence="2" key="1">
    <citation type="submission" date="2010-08" db="EMBL/GenBank/DDBJ databases">
        <authorList>
            <person name="Muzny D."/>
            <person name="Qin X."/>
            <person name="Buhay C."/>
            <person name="Dugan-Rocha S."/>
            <person name="Ding Y."/>
            <person name="Chen G."/>
            <person name="Hawes A."/>
            <person name="Holder M."/>
            <person name="Jhangiani S."/>
            <person name="Johnson A."/>
            <person name="Khan Z."/>
            <person name="Li Z."/>
            <person name="Liu W."/>
            <person name="Liu X."/>
            <person name="Perez L."/>
            <person name="Shen H."/>
            <person name="Wang Q."/>
            <person name="Watt J."/>
            <person name="Xi L."/>
            <person name="Xin Y."/>
            <person name="Zhou J."/>
            <person name="Deng J."/>
            <person name="Jiang H."/>
            <person name="Liu Y."/>
            <person name="Qu J."/>
            <person name="Song X.-Z."/>
            <person name="Zhang L."/>
            <person name="Villasana D."/>
            <person name="Johnson A."/>
            <person name="Liu J."/>
            <person name="Liyanage D."/>
            <person name="Lorensuhewa L."/>
            <person name="Robinson T."/>
            <person name="Song A."/>
            <person name="Song B.-B."/>
            <person name="Dinh H."/>
            <person name="Thornton R."/>
            <person name="Coyle M."/>
            <person name="Francisco L."/>
            <person name="Jackson L."/>
            <person name="Javaid M."/>
            <person name="Korchina V."/>
            <person name="Kovar C."/>
            <person name="Mata R."/>
            <person name="Mathew T."/>
            <person name="Ngo R."/>
            <person name="Nguyen L."/>
            <person name="Nguyen N."/>
            <person name="Okwuonu G."/>
            <person name="Ongeri F."/>
            <person name="Pham C."/>
            <person name="Simmons D."/>
            <person name="Wilczek-Boney K."/>
            <person name="Hale W."/>
            <person name="Jakkamsetti A."/>
            <person name="Pham P."/>
            <person name="Ruth R."/>
            <person name="San Lucas F."/>
            <person name="Warren J."/>
            <person name="Zhang J."/>
            <person name="Zhao Z."/>
            <person name="Zhou C."/>
            <person name="Zhu D."/>
            <person name="Lee S."/>
            <person name="Bess C."/>
            <person name="Blankenburg K."/>
            <person name="Forbes L."/>
            <person name="Fu Q."/>
            <person name="Gubbala S."/>
            <person name="Hirani K."/>
            <person name="Jayaseelan J.C."/>
            <person name="Lara F."/>
            <person name="Munidasa M."/>
            <person name="Palculict T."/>
            <person name="Patil S."/>
            <person name="Pu L.-L."/>
            <person name="Saada N."/>
            <person name="Tang L."/>
            <person name="Weissenberger G."/>
            <person name="Zhu Y."/>
            <person name="Hemphill L."/>
            <person name="Shang Y."/>
            <person name="Youmans B."/>
            <person name="Ayvaz T."/>
            <person name="Ross M."/>
            <person name="Santibanez J."/>
            <person name="Aqrawi P."/>
            <person name="Gross S."/>
            <person name="Joshi V."/>
            <person name="Fowler G."/>
            <person name="Nazareth L."/>
            <person name="Reid J."/>
            <person name="Worley K."/>
            <person name="Petrosino J."/>
            <person name="Highlander S."/>
            <person name="Gibbs R."/>
        </authorList>
    </citation>
    <scope>NUCLEOTIDE SEQUENCE [LARGE SCALE GENOMIC DNA]</scope>
    <source>
        <strain evidence="2">DSM 15272</strain>
    </source>
</reference>
<dbReference type="OrthoDB" id="3747944at2"/>
<keyword evidence="1" id="KW-0812">Transmembrane</keyword>
<evidence type="ECO:0000313" key="3">
    <source>
        <dbReference type="Proteomes" id="UP000003111"/>
    </source>
</evidence>
<dbReference type="STRING" id="585531.HMPREF0063_10687"/>
<organism evidence="2 3">
    <name type="scientific">Aeromicrobium marinum DSM 15272</name>
    <dbReference type="NCBI Taxonomy" id="585531"/>
    <lineage>
        <taxon>Bacteria</taxon>
        <taxon>Bacillati</taxon>
        <taxon>Actinomycetota</taxon>
        <taxon>Actinomycetes</taxon>
        <taxon>Propionibacteriales</taxon>
        <taxon>Nocardioidaceae</taxon>
        <taxon>Aeromicrobium</taxon>
    </lineage>
</organism>
<feature type="transmembrane region" description="Helical" evidence="1">
    <location>
        <begin position="6"/>
        <end position="27"/>
    </location>
</feature>
<name>E2S9P7_9ACTN</name>
<dbReference type="HOGENOM" id="CLU_1830863_0_0_11"/>
<dbReference type="RefSeq" id="WP_007077709.1">
    <property type="nucleotide sequence ID" value="NZ_CM001024.1"/>
</dbReference>
<evidence type="ECO:0000256" key="1">
    <source>
        <dbReference type="SAM" id="Phobius"/>
    </source>
</evidence>
<sequence length="140" mass="15026">MIDLLLIVVSGVAVGIVTVGLIGAFRVRGVRRRHRERVAAVRPTHSGAAALFGIASQGRHQSPGPGTLAVGPDQLAFVQVWPERQVLVDRAQITSVTSTRHFLGRTVEHDLLLVTWDSGGQGDAAAFDVTDLDGWRSRLS</sequence>
<comment type="caution">
    <text evidence="2">The sequence shown here is derived from an EMBL/GenBank/DDBJ whole genome shotgun (WGS) entry which is preliminary data.</text>
</comment>
<keyword evidence="3" id="KW-1185">Reference proteome</keyword>
<accession>E2S9P7</accession>
<proteinExistence type="predicted"/>